<reference evidence="2 3" key="1">
    <citation type="submission" date="2016-11" db="EMBL/GenBank/DDBJ databases">
        <authorList>
            <person name="Jaros S."/>
            <person name="Januszkiewicz K."/>
            <person name="Wedrychowicz H."/>
        </authorList>
    </citation>
    <scope>NUCLEOTIDE SEQUENCE [LARGE SCALE GENOMIC DNA]</scope>
    <source>
        <strain evidence="2 3">DSM 25660</strain>
    </source>
</reference>
<keyword evidence="1" id="KW-0812">Transmembrane</keyword>
<feature type="transmembrane region" description="Helical" evidence="1">
    <location>
        <begin position="12"/>
        <end position="30"/>
    </location>
</feature>
<feature type="transmembrane region" description="Helical" evidence="1">
    <location>
        <begin position="174"/>
        <end position="195"/>
    </location>
</feature>
<evidence type="ECO:0000313" key="2">
    <source>
        <dbReference type="EMBL" id="SHF24488.1"/>
    </source>
</evidence>
<dbReference type="STRING" id="1124188.SAMN05444377_105122"/>
<keyword evidence="3" id="KW-1185">Reference proteome</keyword>
<protein>
    <recommendedName>
        <fullName evidence="4">YhhN-like protein</fullName>
    </recommendedName>
</protein>
<evidence type="ECO:0000313" key="3">
    <source>
        <dbReference type="Proteomes" id="UP000184147"/>
    </source>
</evidence>
<keyword evidence="1" id="KW-0472">Membrane</keyword>
<dbReference type="AlphaFoldDB" id="A0A1M5A2I0"/>
<dbReference type="Proteomes" id="UP000184147">
    <property type="component" value="Unassembled WGS sequence"/>
</dbReference>
<dbReference type="RefSeq" id="WP_073362636.1">
    <property type="nucleotide sequence ID" value="NZ_FQVQ01000005.1"/>
</dbReference>
<dbReference type="EMBL" id="FQVQ01000005">
    <property type="protein sequence ID" value="SHF24488.1"/>
    <property type="molecule type" value="Genomic_DNA"/>
</dbReference>
<gene>
    <name evidence="2" type="ORF">SAMN05444377_105122</name>
</gene>
<feature type="transmembrane region" description="Helical" evidence="1">
    <location>
        <begin position="115"/>
        <end position="135"/>
    </location>
</feature>
<evidence type="ECO:0000256" key="1">
    <source>
        <dbReference type="SAM" id="Phobius"/>
    </source>
</evidence>
<feature type="transmembrane region" description="Helical" evidence="1">
    <location>
        <begin position="42"/>
        <end position="58"/>
    </location>
</feature>
<keyword evidence="1" id="KW-1133">Transmembrane helix</keyword>
<feature type="transmembrane region" description="Helical" evidence="1">
    <location>
        <begin position="70"/>
        <end position="94"/>
    </location>
</feature>
<proteinExistence type="predicted"/>
<evidence type="ECO:0008006" key="4">
    <source>
        <dbReference type="Google" id="ProtNLM"/>
    </source>
</evidence>
<name>A0A1M5A2I0_9FLAO</name>
<feature type="transmembrane region" description="Helical" evidence="1">
    <location>
        <begin position="207"/>
        <end position="228"/>
    </location>
</feature>
<dbReference type="OrthoDB" id="1365711at2"/>
<organism evidence="2 3">
    <name type="scientific">Flavobacterium fontis</name>
    <dbReference type="NCBI Taxonomy" id="1124188"/>
    <lineage>
        <taxon>Bacteria</taxon>
        <taxon>Pseudomonadati</taxon>
        <taxon>Bacteroidota</taxon>
        <taxon>Flavobacteriia</taxon>
        <taxon>Flavobacteriales</taxon>
        <taxon>Flavobacteriaceae</taxon>
        <taxon>Flavobacterium</taxon>
    </lineage>
</organism>
<feature type="transmembrane region" description="Helical" evidence="1">
    <location>
        <begin position="147"/>
        <end position="167"/>
    </location>
</feature>
<accession>A0A1M5A2I0</accession>
<sequence length="240" mass="27617">MALLNSEVRNSLVFYLFWLVSAVEIGAEFYQNQAIIYATKPLLLPLLACFYFVTTSTINKGYLVALLFNWLANLAFIFPSSTFLFCATLCFIIHRSIIVFEIWKFEFSRGIRLKPVLMGSAPFLILFLSVIHLVYTDVFEYELYMLIAQAFVMALLGGIAFGAYFLIHDNASKLLFMSALCFALNLFVLGVKLYYLNIDYLKPISMIFFLLGHVFLCKYMVLISDILVKKSTIKDIYYKK</sequence>